<feature type="transmembrane region" description="Helical" evidence="6">
    <location>
        <begin position="198"/>
        <end position="219"/>
    </location>
</feature>
<feature type="domain" description="Major facilitator superfamily (MFS) profile" evidence="7">
    <location>
        <begin position="56"/>
        <end position="522"/>
    </location>
</feature>
<dbReference type="Gene3D" id="1.20.1250.20">
    <property type="entry name" value="MFS general substrate transporter like domains"/>
    <property type="match status" value="1"/>
</dbReference>
<dbReference type="InterPro" id="IPR011701">
    <property type="entry name" value="MFS"/>
</dbReference>
<feature type="region of interest" description="Disordered" evidence="5">
    <location>
        <begin position="1"/>
        <end position="43"/>
    </location>
</feature>
<gene>
    <name evidence="8" type="ORF">RDB_LOCUS64843</name>
</gene>
<feature type="compositionally biased region" description="Basic and acidic residues" evidence="5">
    <location>
        <begin position="24"/>
        <end position="40"/>
    </location>
</feature>
<evidence type="ECO:0000256" key="6">
    <source>
        <dbReference type="SAM" id="Phobius"/>
    </source>
</evidence>
<dbReference type="GO" id="GO:0005886">
    <property type="term" value="C:plasma membrane"/>
    <property type="evidence" value="ECO:0007669"/>
    <property type="project" value="TreeGrafter"/>
</dbReference>
<organism evidence="8 9">
    <name type="scientific">Rhizoctonia solani</name>
    <dbReference type="NCBI Taxonomy" id="456999"/>
    <lineage>
        <taxon>Eukaryota</taxon>
        <taxon>Fungi</taxon>
        <taxon>Dikarya</taxon>
        <taxon>Basidiomycota</taxon>
        <taxon>Agaricomycotina</taxon>
        <taxon>Agaricomycetes</taxon>
        <taxon>Cantharellales</taxon>
        <taxon>Ceratobasidiaceae</taxon>
        <taxon>Rhizoctonia</taxon>
    </lineage>
</organism>
<feature type="transmembrane region" description="Helical" evidence="6">
    <location>
        <begin position="405"/>
        <end position="423"/>
    </location>
</feature>
<evidence type="ECO:0000256" key="4">
    <source>
        <dbReference type="ARBA" id="ARBA00023136"/>
    </source>
</evidence>
<dbReference type="PANTHER" id="PTHR23501">
    <property type="entry name" value="MAJOR FACILITATOR SUPERFAMILY"/>
    <property type="match status" value="1"/>
</dbReference>
<dbReference type="EMBL" id="CAJMWV010001942">
    <property type="protein sequence ID" value="CAE6449791.1"/>
    <property type="molecule type" value="Genomic_DNA"/>
</dbReference>
<dbReference type="Gene3D" id="1.20.1720.10">
    <property type="entry name" value="Multidrug resistance protein D"/>
    <property type="match status" value="1"/>
</dbReference>
<keyword evidence="3 6" id="KW-1133">Transmembrane helix</keyword>
<dbReference type="SUPFAM" id="SSF103473">
    <property type="entry name" value="MFS general substrate transporter"/>
    <property type="match status" value="1"/>
</dbReference>
<keyword evidence="4 6" id="KW-0472">Membrane</keyword>
<name>A0A8H3B8T7_9AGAM</name>
<feature type="transmembrane region" description="Helical" evidence="6">
    <location>
        <begin position="380"/>
        <end position="398"/>
    </location>
</feature>
<feature type="transmembrane region" description="Helical" evidence="6">
    <location>
        <begin position="172"/>
        <end position="191"/>
    </location>
</feature>
<evidence type="ECO:0000313" key="9">
    <source>
        <dbReference type="Proteomes" id="UP000663831"/>
    </source>
</evidence>
<feature type="transmembrane region" description="Helical" evidence="6">
    <location>
        <begin position="341"/>
        <end position="360"/>
    </location>
</feature>
<feature type="transmembrane region" description="Helical" evidence="6">
    <location>
        <begin position="141"/>
        <end position="166"/>
    </location>
</feature>
<evidence type="ECO:0000259" key="7">
    <source>
        <dbReference type="PROSITE" id="PS50850"/>
    </source>
</evidence>
<feature type="transmembrane region" description="Helical" evidence="6">
    <location>
        <begin position="303"/>
        <end position="320"/>
    </location>
</feature>
<feature type="transmembrane region" description="Helical" evidence="6">
    <location>
        <begin position="53"/>
        <end position="69"/>
    </location>
</feature>
<sequence>MPSPLAAAPPGDNINDAIVSQSPEPDKEDVLIESKPKVPAEEPNSGYLRGTKLYVVVTCILVTFLLVALDQTILGWYAQVFVAIHFSYSFFFIAATAVPRITSDFHALDEVTWIASVYFITQASFMLVFGQLTSVVAGKWVFLGSLFVFEVGSLLCGVSTDVYFLIAGRAVAGIGAAGITVGSLAIGATLVRLEDRPIFMAGAGGCMALANIIGPILGGALADHVSWRWCFYVNLPCGAVSAAGALIVLPTIKPPSNGDVRPAWHRIVRMDWVGAVLCIGVVSSLLLAMQWGGTSKPWDDPTVIGLLVTFGVLTVLLVGWQHYLGSRAMIPLKALMRRTQIGCCVVAFLAYLQLLTLTYYLPLNFQSVKGHTATQSGIDLLPIVLSNVTITLIGSIIVKKTGYFLYWIFLGGIFRALAGGLLFTLTKESGTAKLIGYQIFVGLGGGMTLTNLLVAVQADVEHEKYVPQATALVTFAQYIGGITGLGIGGSIFASKLRHNLAIYAPDTPAELLLQSVYAIRTFPEDAQGPIIDAYTQASSLKWTYLLGVPAGKSIFDIRLDIDSHTPDCSMSITLCDLLDPKPKHQGAKAFMNAASTPIGIWSVLLGMFSVSPESVSSTGQI</sequence>
<feature type="transmembrane region" description="Helical" evidence="6">
    <location>
        <begin position="272"/>
        <end position="291"/>
    </location>
</feature>
<dbReference type="InterPro" id="IPR020846">
    <property type="entry name" value="MFS_dom"/>
</dbReference>
<dbReference type="Pfam" id="PF07690">
    <property type="entry name" value="MFS_1"/>
    <property type="match status" value="1"/>
</dbReference>
<dbReference type="PANTHER" id="PTHR23501:SF198">
    <property type="entry name" value="AZOLE RESISTANCE PROTEIN 1-RELATED"/>
    <property type="match status" value="1"/>
</dbReference>
<comment type="subcellular location">
    <subcellularLocation>
        <location evidence="1">Membrane</location>
        <topology evidence="1">Multi-pass membrane protein</topology>
    </subcellularLocation>
</comment>
<keyword evidence="2 6" id="KW-0812">Transmembrane</keyword>
<reference evidence="8" key="1">
    <citation type="submission" date="2021-01" db="EMBL/GenBank/DDBJ databases">
        <authorList>
            <person name="Kaushik A."/>
        </authorList>
    </citation>
    <scope>NUCLEOTIDE SEQUENCE</scope>
    <source>
        <strain evidence="8">AG3-1AP</strain>
    </source>
</reference>
<evidence type="ECO:0000256" key="5">
    <source>
        <dbReference type="SAM" id="MobiDB-lite"/>
    </source>
</evidence>
<proteinExistence type="predicted"/>
<dbReference type="AlphaFoldDB" id="A0A8H3B8T7"/>
<feature type="transmembrane region" description="Helical" evidence="6">
    <location>
        <begin position="435"/>
        <end position="456"/>
    </location>
</feature>
<dbReference type="GO" id="GO:0022857">
    <property type="term" value="F:transmembrane transporter activity"/>
    <property type="evidence" value="ECO:0007669"/>
    <property type="project" value="InterPro"/>
</dbReference>
<dbReference type="InterPro" id="IPR036259">
    <property type="entry name" value="MFS_trans_sf"/>
</dbReference>
<evidence type="ECO:0000256" key="2">
    <source>
        <dbReference type="ARBA" id="ARBA00022692"/>
    </source>
</evidence>
<dbReference type="CDD" id="cd17502">
    <property type="entry name" value="MFS_Azr1_MDR_like"/>
    <property type="match status" value="1"/>
</dbReference>
<comment type="caution">
    <text evidence="8">The sequence shown here is derived from an EMBL/GenBank/DDBJ whole genome shotgun (WGS) entry which is preliminary data.</text>
</comment>
<evidence type="ECO:0000313" key="8">
    <source>
        <dbReference type="EMBL" id="CAE6449791.1"/>
    </source>
</evidence>
<protein>
    <recommendedName>
        <fullName evidence="7">Major facilitator superfamily (MFS) profile domain-containing protein</fullName>
    </recommendedName>
</protein>
<feature type="transmembrane region" description="Helical" evidence="6">
    <location>
        <begin position="231"/>
        <end position="252"/>
    </location>
</feature>
<dbReference type="Proteomes" id="UP000663831">
    <property type="component" value="Unassembled WGS sequence"/>
</dbReference>
<dbReference type="OrthoDB" id="10021397at2759"/>
<accession>A0A8H3B8T7</accession>
<feature type="transmembrane region" description="Helical" evidence="6">
    <location>
        <begin position="111"/>
        <end position="129"/>
    </location>
</feature>
<evidence type="ECO:0000256" key="1">
    <source>
        <dbReference type="ARBA" id="ARBA00004141"/>
    </source>
</evidence>
<evidence type="ECO:0000256" key="3">
    <source>
        <dbReference type="ARBA" id="ARBA00022989"/>
    </source>
</evidence>
<feature type="transmembrane region" description="Helical" evidence="6">
    <location>
        <begin position="76"/>
        <end position="99"/>
    </location>
</feature>
<dbReference type="PROSITE" id="PS50850">
    <property type="entry name" value="MFS"/>
    <property type="match status" value="1"/>
</dbReference>